<comment type="caution">
    <text evidence="2">The sequence shown here is derived from an EMBL/GenBank/DDBJ whole genome shotgun (WGS) entry which is preliminary data.</text>
</comment>
<accession>A0ABD0JLQ2</accession>
<name>A0ABD0JLQ2_9CAEN</name>
<feature type="transmembrane region" description="Helical" evidence="1">
    <location>
        <begin position="77"/>
        <end position="97"/>
    </location>
</feature>
<dbReference type="Proteomes" id="UP001519460">
    <property type="component" value="Unassembled WGS sequence"/>
</dbReference>
<keyword evidence="1" id="KW-0472">Membrane</keyword>
<keyword evidence="3" id="KW-1185">Reference proteome</keyword>
<proteinExistence type="predicted"/>
<dbReference type="AlphaFoldDB" id="A0ABD0JLQ2"/>
<gene>
    <name evidence="2" type="ORF">BaRGS_00032967</name>
</gene>
<evidence type="ECO:0000256" key="1">
    <source>
        <dbReference type="SAM" id="Phobius"/>
    </source>
</evidence>
<sequence length="98" mass="9733">MYSICAEVDVAGSCAGGDSTKCKTGTVCDAADSVCKKKVEESCTKDDDCAGSNVACTGLICTCTAGSANSDKTDCSGVAGLAGSIFLLIAALVTSRFL</sequence>
<keyword evidence="1" id="KW-0812">Transmembrane</keyword>
<evidence type="ECO:0000313" key="3">
    <source>
        <dbReference type="Proteomes" id="UP001519460"/>
    </source>
</evidence>
<evidence type="ECO:0000313" key="2">
    <source>
        <dbReference type="EMBL" id="KAK7475821.1"/>
    </source>
</evidence>
<reference evidence="2 3" key="1">
    <citation type="journal article" date="2023" name="Sci. Data">
        <title>Genome assembly of the Korean intertidal mud-creeper Batillaria attramentaria.</title>
        <authorList>
            <person name="Patra A.K."/>
            <person name="Ho P.T."/>
            <person name="Jun S."/>
            <person name="Lee S.J."/>
            <person name="Kim Y."/>
            <person name="Won Y.J."/>
        </authorList>
    </citation>
    <scope>NUCLEOTIDE SEQUENCE [LARGE SCALE GENOMIC DNA]</scope>
    <source>
        <strain evidence="2">Wonlab-2016</strain>
    </source>
</reference>
<organism evidence="2 3">
    <name type="scientific">Batillaria attramentaria</name>
    <dbReference type="NCBI Taxonomy" id="370345"/>
    <lineage>
        <taxon>Eukaryota</taxon>
        <taxon>Metazoa</taxon>
        <taxon>Spiralia</taxon>
        <taxon>Lophotrochozoa</taxon>
        <taxon>Mollusca</taxon>
        <taxon>Gastropoda</taxon>
        <taxon>Caenogastropoda</taxon>
        <taxon>Sorbeoconcha</taxon>
        <taxon>Cerithioidea</taxon>
        <taxon>Batillariidae</taxon>
        <taxon>Batillaria</taxon>
    </lineage>
</organism>
<keyword evidence="1" id="KW-1133">Transmembrane helix</keyword>
<dbReference type="EMBL" id="JACVVK020000393">
    <property type="protein sequence ID" value="KAK7475821.1"/>
    <property type="molecule type" value="Genomic_DNA"/>
</dbReference>
<protein>
    <submittedName>
        <fullName evidence="2">Uncharacterized protein</fullName>
    </submittedName>
</protein>